<gene>
    <name evidence="8" type="ORF">OUY24_15220</name>
</gene>
<evidence type="ECO:0000313" key="9">
    <source>
        <dbReference type="Proteomes" id="UP001212498"/>
    </source>
</evidence>
<dbReference type="Proteomes" id="UP001212498">
    <property type="component" value="Unassembled WGS sequence"/>
</dbReference>
<dbReference type="Pfam" id="PF00005">
    <property type="entry name" value="ABC_tran"/>
    <property type="match status" value="1"/>
</dbReference>
<evidence type="ECO:0000259" key="7">
    <source>
        <dbReference type="PROSITE" id="PS50893"/>
    </source>
</evidence>
<accession>A0ABT4SY09</accession>
<sequence>MSSMDTNTRAGVHERAGEHDQTQGLVVEGLTVRYGRVEVVHGVSFRALPGQVTCLVGNNGAGKTTTIRGILGLQPSGSRKVTFRGESLAGLPTHAIARHGIALVPEGRRVFADLTVLENLRMGAVRRPGGWRDAEKLGEVFDLFPELRERTDSKAGLLSGGQQQMLAMGRAMMARPEMLVLDEPSMGLSPVLVNRIYEALVALRAQGYTILLSEQNANLALELADHAYVLETGRIVEEGAAADLARSSRVQAIYLGA</sequence>
<comment type="similarity">
    <text evidence="1">Belongs to the ABC transporter superfamily.</text>
</comment>
<feature type="region of interest" description="Disordered" evidence="6">
    <location>
        <begin position="1"/>
        <end position="21"/>
    </location>
</feature>
<evidence type="ECO:0000256" key="6">
    <source>
        <dbReference type="SAM" id="MobiDB-lite"/>
    </source>
</evidence>
<dbReference type="InterPro" id="IPR003593">
    <property type="entry name" value="AAA+_ATPase"/>
</dbReference>
<keyword evidence="9" id="KW-1185">Reference proteome</keyword>
<keyword evidence="2" id="KW-0813">Transport</keyword>
<dbReference type="InterPro" id="IPR052156">
    <property type="entry name" value="BCAA_Transport_ATP-bd_LivF"/>
</dbReference>
<name>A0ABT4SY09_9ACTN</name>
<dbReference type="PROSITE" id="PS50893">
    <property type="entry name" value="ABC_TRANSPORTER_2"/>
    <property type="match status" value="1"/>
</dbReference>
<dbReference type="InterPro" id="IPR017871">
    <property type="entry name" value="ABC_transporter-like_CS"/>
</dbReference>
<dbReference type="InterPro" id="IPR027417">
    <property type="entry name" value="P-loop_NTPase"/>
</dbReference>
<reference evidence="8 9" key="1">
    <citation type="submission" date="2022-11" db="EMBL/GenBank/DDBJ databases">
        <title>Nonomuraea corallina sp. nov., a new species of the genus Nonomuraea isolated from sea side sediment in Thai sea.</title>
        <authorList>
            <person name="Ngamcharungchit C."/>
            <person name="Matsumoto A."/>
            <person name="Suriyachadkun C."/>
            <person name="Panbangred W."/>
            <person name="Inahashi Y."/>
            <person name="Intra B."/>
        </authorList>
    </citation>
    <scope>NUCLEOTIDE SEQUENCE [LARGE SCALE GENOMIC DNA]</scope>
    <source>
        <strain evidence="8 9">DSM 43553</strain>
    </source>
</reference>
<dbReference type="RefSeq" id="WP_271276648.1">
    <property type="nucleotide sequence ID" value="NZ_BAABFD010000006.1"/>
</dbReference>
<dbReference type="PANTHER" id="PTHR43820:SF4">
    <property type="entry name" value="HIGH-AFFINITY BRANCHED-CHAIN AMINO ACID TRANSPORT ATP-BINDING PROTEIN LIVF"/>
    <property type="match status" value="1"/>
</dbReference>
<protein>
    <submittedName>
        <fullName evidence="8">ABC transporter ATP-binding protein</fullName>
    </submittedName>
</protein>
<evidence type="ECO:0000256" key="4">
    <source>
        <dbReference type="ARBA" id="ARBA00022840"/>
    </source>
</evidence>
<keyword evidence="3" id="KW-0547">Nucleotide-binding</keyword>
<keyword evidence="5" id="KW-0029">Amino-acid transport</keyword>
<dbReference type="CDD" id="cd03224">
    <property type="entry name" value="ABC_TM1139_LivF_branched"/>
    <property type="match status" value="1"/>
</dbReference>
<feature type="domain" description="ABC transporter" evidence="7">
    <location>
        <begin position="25"/>
        <end position="257"/>
    </location>
</feature>
<proteinExistence type="inferred from homology"/>
<organism evidence="8 9">
    <name type="scientific">Nonomuraea ferruginea</name>
    <dbReference type="NCBI Taxonomy" id="46174"/>
    <lineage>
        <taxon>Bacteria</taxon>
        <taxon>Bacillati</taxon>
        <taxon>Actinomycetota</taxon>
        <taxon>Actinomycetes</taxon>
        <taxon>Streptosporangiales</taxon>
        <taxon>Streptosporangiaceae</taxon>
        <taxon>Nonomuraea</taxon>
    </lineage>
</organism>
<dbReference type="InterPro" id="IPR003439">
    <property type="entry name" value="ABC_transporter-like_ATP-bd"/>
</dbReference>
<dbReference type="EMBL" id="JAPNUD010000033">
    <property type="protein sequence ID" value="MDA0641980.1"/>
    <property type="molecule type" value="Genomic_DNA"/>
</dbReference>
<keyword evidence="4 8" id="KW-0067">ATP-binding</keyword>
<evidence type="ECO:0000256" key="1">
    <source>
        <dbReference type="ARBA" id="ARBA00005417"/>
    </source>
</evidence>
<dbReference type="SUPFAM" id="SSF52540">
    <property type="entry name" value="P-loop containing nucleoside triphosphate hydrolases"/>
    <property type="match status" value="1"/>
</dbReference>
<evidence type="ECO:0000256" key="5">
    <source>
        <dbReference type="ARBA" id="ARBA00022970"/>
    </source>
</evidence>
<dbReference type="SMART" id="SM00382">
    <property type="entry name" value="AAA"/>
    <property type="match status" value="1"/>
</dbReference>
<feature type="compositionally biased region" description="Basic and acidic residues" evidence="6">
    <location>
        <begin position="11"/>
        <end position="21"/>
    </location>
</feature>
<evidence type="ECO:0000313" key="8">
    <source>
        <dbReference type="EMBL" id="MDA0641980.1"/>
    </source>
</evidence>
<evidence type="ECO:0000256" key="3">
    <source>
        <dbReference type="ARBA" id="ARBA00022741"/>
    </source>
</evidence>
<dbReference type="GO" id="GO:0005524">
    <property type="term" value="F:ATP binding"/>
    <property type="evidence" value="ECO:0007669"/>
    <property type="project" value="UniProtKB-KW"/>
</dbReference>
<evidence type="ECO:0000256" key="2">
    <source>
        <dbReference type="ARBA" id="ARBA00022448"/>
    </source>
</evidence>
<dbReference type="PANTHER" id="PTHR43820">
    <property type="entry name" value="HIGH-AFFINITY BRANCHED-CHAIN AMINO ACID TRANSPORT ATP-BINDING PROTEIN LIVF"/>
    <property type="match status" value="1"/>
</dbReference>
<dbReference type="Gene3D" id="3.40.50.300">
    <property type="entry name" value="P-loop containing nucleotide triphosphate hydrolases"/>
    <property type="match status" value="1"/>
</dbReference>
<dbReference type="PROSITE" id="PS00211">
    <property type="entry name" value="ABC_TRANSPORTER_1"/>
    <property type="match status" value="1"/>
</dbReference>
<comment type="caution">
    <text evidence="8">The sequence shown here is derived from an EMBL/GenBank/DDBJ whole genome shotgun (WGS) entry which is preliminary data.</text>
</comment>